<reference evidence="1" key="1">
    <citation type="journal article" date="2021" name="New Phytol.">
        <title>Evolutionary innovations through gain and loss of genes in the ectomycorrhizal Boletales.</title>
        <authorList>
            <person name="Wu G."/>
            <person name="Miyauchi S."/>
            <person name="Morin E."/>
            <person name="Kuo A."/>
            <person name="Drula E."/>
            <person name="Varga T."/>
            <person name="Kohler A."/>
            <person name="Feng B."/>
            <person name="Cao Y."/>
            <person name="Lipzen A."/>
            <person name="Daum C."/>
            <person name="Hundley H."/>
            <person name="Pangilinan J."/>
            <person name="Johnson J."/>
            <person name="Barry K."/>
            <person name="LaButti K."/>
            <person name="Ng V."/>
            <person name="Ahrendt S."/>
            <person name="Min B."/>
            <person name="Choi I.G."/>
            <person name="Park H."/>
            <person name="Plett J.M."/>
            <person name="Magnuson J."/>
            <person name="Spatafora J.W."/>
            <person name="Nagy L.G."/>
            <person name="Henrissat B."/>
            <person name="Grigoriev I.V."/>
            <person name="Yang Z.L."/>
            <person name="Xu J."/>
            <person name="Martin F.M."/>
        </authorList>
    </citation>
    <scope>NUCLEOTIDE SEQUENCE</scope>
    <source>
        <strain evidence="1">ATCC 28755</strain>
    </source>
</reference>
<organism evidence="1 2">
    <name type="scientific">Hygrophoropsis aurantiaca</name>
    <dbReference type="NCBI Taxonomy" id="72124"/>
    <lineage>
        <taxon>Eukaryota</taxon>
        <taxon>Fungi</taxon>
        <taxon>Dikarya</taxon>
        <taxon>Basidiomycota</taxon>
        <taxon>Agaricomycotina</taxon>
        <taxon>Agaricomycetes</taxon>
        <taxon>Agaricomycetidae</taxon>
        <taxon>Boletales</taxon>
        <taxon>Coniophorineae</taxon>
        <taxon>Hygrophoropsidaceae</taxon>
        <taxon>Hygrophoropsis</taxon>
    </lineage>
</organism>
<gene>
    <name evidence="1" type="ORF">BJ138DRAFT_1100575</name>
</gene>
<keyword evidence="1" id="KW-0378">Hydrolase</keyword>
<evidence type="ECO:0000313" key="2">
    <source>
        <dbReference type="Proteomes" id="UP000790377"/>
    </source>
</evidence>
<proteinExistence type="predicted"/>
<dbReference type="Proteomes" id="UP000790377">
    <property type="component" value="Unassembled WGS sequence"/>
</dbReference>
<evidence type="ECO:0000313" key="1">
    <source>
        <dbReference type="EMBL" id="KAH7912074.1"/>
    </source>
</evidence>
<protein>
    <submittedName>
        <fullName evidence="1">Family 3 glycoside hydrolase</fullName>
    </submittedName>
</protein>
<comment type="caution">
    <text evidence="1">The sequence shown here is derived from an EMBL/GenBank/DDBJ whole genome shotgun (WGS) entry which is preliminary data.</text>
</comment>
<keyword evidence="2" id="KW-1185">Reference proteome</keyword>
<name>A0ACB8AFH3_9AGAM</name>
<accession>A0ACB8AFH3</accession>
<dbReference type="EMBL" id="MU267660">
    <property type="protein sequence ID" value="KAH7912074.1"/>
    <property type="molecule type" value="Genomic_DNA"/>
</dbReference>
<sequence length="869" mass="93289">MRSHRLLSLLLLLPFVAGNSANSSVTGTTSSIVTATSSASSTSASASTSGTSSSTASTSTTSTTSTITSSSVISVSSSTSSGSAFTSIPSLATETGPLTVPLSEYSFTPWPTPSLAPDPPVYPATDPLYPPPVSADPQIVPDFGPAWAAARAKAQAFIANFTVWEKVNLTTGVNGRCVGNIPPVGDFPGLCLEDSPLGVRETDFVTAFPAGITTASTWNRALMRLRGLYMGQEFKGKGANIALGPMMNMGRVPQGGRNWEGFGADPFLSGETAHETVLGMQAGGVQATAKHYMNNEQEWKRTMESSNVDDRTEHEIYVQPFMRAVMGGVSSVMCSYNLINDTYACNNNKTLNDMMKREIGFQGFIQSDWGATMATLSAAVGLDVTMPGGTDSYFGEDLVEFVTNNTISMERLDDMATRVVTSWFFMHQDENYPPVSFNANDPLDPATNFHINVQSDHYKVVREIGAAGTVLLKNEGGVLPLDKPRTLVLVGSDAAPPTSGPNEYVDQGGDPSGILAMGWGSGTDNFTYLISPYEAIQARAREDQTSVFWNFNDWDLDAAGNDVIGMDVAIVFVNSDSGEGYITVDGNAGDRQNLTAWHQGDDLILAVAAQNNNTIVVTNSVGPLIIEPWVEHPNVTAVVWASLGGNEAGNAIMDILYGNWNPSGKLPYTIAKDITDYPAPLILGGTEADILSINYTEGLMIDYRWFDAMNITPRYEFGFGLSYTTFEFSDLTISKVASLDYAETDLINNWENGGASPIAEGSSTALWLHMPAYQVTFNVKNTGSVYGGEIPQLYLHHPASAMEPPSILKGFTNIELSPGETQRASITLSRYDVSIWDVVRQGWARPEGTIDFSVGASSRDFRLSGTIPQ</sequence>